<proteinExistence type="predicted"/>
<evidence type="ECO:0000313" key="9">
    <source>
        <dbReference type="Proteomes" id="UP000243015"/>
    </source>
</evidence>
<feature type="transmembrane region" description="Helical" evidence="7">
    <location>
        <begin position="447"/>
        <end position="466"/>
    </location>
</feature>
<dbReference type="AlphaFoldDB" id="A0A178F008"/>
<feature type="transmembrane region" description="Helical" evidence="7">
    <location>
        <begin position="348"/>
        <end position="367"/>
    </location>
</feature>
<feature type="transmembrane region" description="Helical" evidence="7">
    <location>
        <begin position="261"/>
        <end position="281"/>
    </location>
</feature>
<name>A0A178F008_TRIRU</name>
<comment type="subcellular location">
    <subcellularLocation>
        <location evidence="1">Membrane</location>
        <topology evidence="1">Multi-pass membrane protein</topology>
    </subcellularLocation>
</comment>
<reference evidence="8 9" key="1">
    <citation type="submission" date="2016-05" db="EMBL/GenBank/DDBJ databases">
        <title>Genome sequencing of Trichophyton rubrum CMCC(F)T1i isolated from hair.</title>
        <authorList>
            <person name="Zhan P."/>
            <person name="Tao Y."/>
            <person name="Liu W."/>
        </authorList>
    </citation>
    <scope>NUCLEOTIDE SEQUENCE [LARGE SCALE GENOMIC DNA]</scope>
    <source>
        <strain evidence="9">CMCC(F)T1i</strain>
    </source>
</reference>
<evidence type="ECO:0000256" key="2">
    <source>
        <dbReference type="ARBA" id="ARBA00022448"/>
    </source>
</evidence>
<gene>
    <name evidence="8" type="ORF">A7C99_2831</name>
</gene>
<feature type="transmembrane region" description="Helical" evidence="7">
    <location>
        <begin position="150"/>
        <end position="168"/>
    </location>
</feature>
<feature type="transmembrane region" description="Helical" evidence="7">
    <location>
        <begin position="233"/>
        <end position="255"/>
    </location>
</feature>
<dbReference type="InterPro" id="IPR011701">
    <property type="entry name" value="MFS"/>
</dbReference>
<keyword evidence="2" id="KW-0813">Transport</keyword>
<evidence type="ECO:0000256" key="6">
    <source>
        <dbReference type="SAM" id="MobiDB-lite"/>
    </source>
</evidence>
<evidence type="ECO:0008006" key="10">
    <source>
        <dbReference type="Google" id="ProtNLM"/>
    </source>
</evidence>
<keyword evidence="4 7" id="KW-1133">Transmembrane helix</keyword>
<evidence type="ECO:0000256" key="7">
    <source>
        <dbReference type="SAM" id="Phobius"/>
    </source>
</evidence>
<dbReference type="InterPro" id="IPR036259">
    <property type="entry name" value="MFS_trans_sf"/>
</dbReference>
<evidence type="ECO:0000313" key="8">
    <source>
        <dbReference type="EMBL" id="OAL65732.1"/>
    </source>
</evidence>
<feature type="transmembrane region" description="Helical" evidence="7">
    <location>
        <begin position="107"/>
        <end position="130"/>
    </location>
</feature>
<keyword evidence="5 7" id="KW-0472">Membrane</keyword>
<feature type="transmembrane region" description="Helical" evidence="7">
    <location>
        <begin position="418"/>
        <end position="435"/>
    </location>
</feature>
<feature type="region of interest" description="Disordered" evidence="6">
    <location>
        <begin position="290"/>
        <end position="332"/>
    </location>
</feature>
<dbReference type="GO" id="GO:0016020">
    <property type="term" value="C:membrane"/>
    <property type="evidence" value="ECO:0007669"/>
    <property type="project" value="UniProtKB-SubCell"/>
</dbReference>
<feature type="compositionally biased region" description="Polar residues" evidence="6">
    <location>
        <begin position="310"/>
        <end position="320"/>
    </location>
</feature>
<dbReference type="Proteomes" id="UP000243015">
    <property type="component" value="Unassembled WGS sequence"/>
</dbReference>
<feature type="transmembrane region" description="Helical" evidence="7">
    <location>
        <begin position="387"/>
        <end position="406"/>
    </location>
</feature>
<dbReference type="PANTHER" id="PTHR23506:SF35">
    <property type="entry name" value="MAJOR FACILITATOR SUPERFAMILY (MFS) PROFILE DOMAIN-CONTAINING PROTEIN-RELATED"/>
    <property type="match status" value="1"/>
</dbReference>
<dbReference type="Pfam" id="PF07690">
    <property type="entry name" value="MFS_1"/>
    <property type="match status" value="1"/>
</dbReference>
<keyword evidence="3 7" id="KW-0812">Transmembrane</keyword>
<feature type="transmembrane region" description="Helical" evidence="7">
    <location>
        <begin position="180"/>
        <end position="197"/>
    </location>
</feature>
<sequence length="560" mass="60544">MQYDQRRKMSCHPYPRFREWCNLVRGDAEAADPSTHILRCFLLLVFGDISKFSLPLQTFNKIDAVYPTSCTSARTRTGSPCVRGRVGVMAMDCQKPWGYRWRSSKPFILSIVVLALFAETFLYGFIVPILGYMLEVRLHVDPSQTQSLTSSLLAIHGFMTLVAAPIIAHFADKTPNRRTPLLIALVACAVGTILVACSPSGRILQGIAGSATWIVGFATMVDNVGMDNIGKTMGLSMSFVMAGIIFGPVIAGSLLELVGYWAAWSVPLIVIFLDIVARLLMIEGKNQPDGYHDSAQNHPADTPANEETPLLQSSENSNEAPGTDAQPKAAAEEPVSSRNFYVTALSDIRVVVGLSSVICASSVVAGFNATLPLHLSRIFNWGSLPVGMMFLAMQIPSMFLGAPVGWLRDRVGLKNPTAIGWALQAPLLWLMGVPGDSHFPWAGADNNGQAIFVSAITGVGIVYTLIRGAGVVQMTIAVNEMQTKNPKIFGEHGGNSRISSMTEVAFSLGLIIGPILAGSLTELVGYYYMNFVFCILSLLLAFATFSVFDGKRTAESSEEV</sequence>
<evidence type="ECO:0000256" key="4">
    <source>
        <dbReference type="ARBA" id="ARBA00022989"/>
    </source>
</evidence>
<feature type="transmembrane region" description="Helical" evidence="7">
    <location>
        <begin position="504"/>
        <end position="521"/>
    </location>
</feature>
<organism evidence="8 9">
    <name type="scientific">Trichophyton rubrum</name>
    <name type="common">Athlete's foot fungus</name>
    <name type="synonym">Epidermophyton rubrum</name>
    <dbReference type="NCBI Taxonomy" id="5551"/>
    <lineage>
        <taxon>Eukaryota</taxon>
        <taxon>Fungi</taxon>
        <taxon>Dikarya</taxon>
        <taxon>Ascomycota</taxon>
        <taxon>Pezizomycotina</taxon>
        <taxon>Eurotiomycetes</taxon>
        <taxon>Eurotiomycetidae</taxon>
        <taxon>Onygenales</taxon>
        <taxon>Arthrodermataceae</taxon>
        <taxon>Trichophyton</taxon>
    </lineage>
</organism>
<dbReference type="CDD" id="cd17325">
    <property type="entry name" value="MFS_MdtG_SLC18_like"/>
    <property type="match status" value="1"/>
</dbReference>
<dbReference type="VEuPathDB" id="FungiDB:TERG_02244"/>
<dbReference type="PANTHER" id="PTHR23506">
    <property type="entry name" value="GH10249P"/>
    <property type="match status" value="1"/>
</dbReference>
<dbReference type="Gene3D" id="1.20.1250.20">
    <property type="entry name" value="MFS general substrate transporter like domains"/>
    <property type="match status" value="2"/>
</dbReference>
<evidence type="ECO:0000256" key="5">
    <source>
        <dbReference type="ARBA" id="ARBA00023136"/>
    </source>
</evidence>
<dbReference type="InterPro" id="IPR050930">
    <property type="entry name" value="MFS_Vesicular_Transporter"/>
</dbReference>
<dbReference type="GO" id="GO:0022857">
    <property type="term" value="F:transmembrane transporter activity"/>
    <property type="evidence" value="ECO:0007669"/>
    <property type="project" value="InterPro"/>
</dbReference>
<feature type="transmembrane region" description="Helical" evidence="7">
    <location>
        <begin position="203"/>
        <end position="221"/>
    </location>
</feature>
<comment type="caution">
    <text evidence="8">The sequence shown here is derived from an EMBL/GenBank/DDBJ whole genome shotgun (WGS) entry which is preliminary data.</text>
</comment>
<accession>A0A178F008</accession>
<evidence type="ECO:0000256" key="3">
    <source>
        <dbReference type="ARBA" id="ARBA00022692"/>
    </source>
</evidence>
<dbReference type="EMBL" id="LHPM01000013">
    <property type="protein sequence ID" value="OAL65732.1"/>
    <property type="molecule type" value="Genomic_DNA"/>
</dbReference>
<feature type="transmembrane region" description="Helical" evidence="7">
    <location>
        <begin position="527"/>
        <end position="548"/>
    </location>
</feature>
<evidence type="ECO:0000256" key="1">
    <source>
        <dbReference type="ARBA" id="ARBA00004141"/>
    </source>
</evidence>
<dbReference type="SUPFAM" id="SSF103473">
    <property type="entry name" value="MFS general substrate transporter"/>
    <property type="match status" value="1"/>
</dbReference>
<protein>
    <recommendedName>
        <fullName evidence="10">Major facilitator superfamily (MFS) profile domain-containing protein</fullName>
    </recommendedName>
</protein>